<comment type="caution">
    <text evidence="2">The sequence shown here is derived from an EMBL/GenBank/DDBJ whole genome shotgun (WGS) entry which is preliminary data.</text>
</comment>
<feature type="compositionally biased region" description="Low complexity" evidence="1">
    <location>
        <begin position="463"/>
        <end position="472"/>
    </location>
</feature>
<gene>
    <name evidence="2" type="ORF">NDU88_000517</name>
</gene>
<sequence length="796" mass="86557">MTGWQADKKWAKLAFQSLCLHLLNLHGDGNLLSLRLICWEPSGTFYWGTQWRKAQHSSQCSPLEEASGGGGYHSSQCSPLEEASAGKGSVHQPVHSSQCSPLEEAWTVKGSTEQHMFTTGGGLSRARLCTAGSVHHWKRPQQRKATTAASVHHWKRPQQRKATTAGSVHHWKRPQQGKAQQISKCSPLEEASAGKGSVHQPVHSSQCSPLEEAWTVKGSAHRQCSPLEDASAEEGSAQQQVFTTGRALSRGRLNTAASVHHWKRPQQSKARHSSQCSPLEEASAEEGSAQQQVFTTGRGLSRGRLAQQPVFTTGRGLSRGRLSTSTSAQQSVFTSGRGLDSERLCTAGSVHHWKMPQQRKAQHSSKCSPLEELSAGDGSTQQPVFTTGRGLSRGRLAQQPVFTTGRGLSRGRLNRAAHVHHWRRPQQGKAVHSRQRSSLDEASAGKTQQSVYSSQCSALEEASAGEGSAQQQVFTTGRGLSRGRLSTAPSVHHWMRPQQGKAQHSRQCSPLEEASAGEVSVQQQVFITGRGLSRGRLSIAAHVHHWRRPQQGKAVHSRQCSPLEEASAGKTQQSVHSSQCSPLEEASAGEGSAQQQVFTTGRGLSRGRLSTAGSVHHWKRPQQRKALCSSKCSSLEEASAGEGSPQHPVFTTGRRSAEKGSEKQAVFTTGRGLGRERFSTEGSVHHWKRPQQRKASTAASVHHWKRPQQGKAQHSGKCSSLEEASGEEGSVQQQVFITGRGLSRGRLSTEGSVHHWKRPQQRKVHHRSKCSSLEDASAEEGSAQQLVFTTGRGLSR</sequence>
<evidence type="ECO:0000313" key="3">
    <source>
        <dbReference type="Proteomes" id="UP001066276"/>
    </source>
</evidence>
<name>A0AAV7R4G8_PLEWA</name>
<protein>
    <submittedName>
        <fullName evidence="2">Uncharacterized protein</fullName>
    </submittedName>
</protein>
<proteinExistence type="predicted"/>
<feature type="region of interest" description="Disordered" evidence="1">
    <location>
        <begin position="134"/>
        <end position="206"/>
    </location>
</feature>
<keyword evidence="3" id="KW-1185">Reference proteome</keyword>
<evidence type="ECO:0000313" key="2">
    <source>
        <dbReference type="EMBL" id="KAJ1147657.1"/>
    </source>
</evidence>
<dbReference type="Proteomes" id="UP001066276">
    <property type="component" value="Chromosome 5"/>
</dbReference>
<feature type="region of interest" description="Disordered" evidence="1">
    <location>
        <begin position="356"/>
        <end position="387"/>
    </location>
</feature>
<dbReference type="EMBL" id="JANPWB010000009">
    <property type="protein sequence ID" value="KAJ1147657.1"/>
    <property type="molecule type" value="Genomic_DNA"/>
</dbReference>
<feature type="compositionally biased region" description="Basic residues" evidence="1">
    <location>
        <begin position="754"/>
        <end position="769"/>
    </location>
</feature>
<dbReference type="AlphaFoldDB" id="A0AAV7R4G8"/>
<feature type="compositionally biased region" description="Basic residues" evidence="1">
    <location>
        <begin position="419"/>
        <end position="435"/>
    </location>
</feature>
<feature type="compositionally biased region" description="Polar residues" evidence="1">
    <location>
        <begin position="569"/>
        <end position="581"/>
    </location>
</feature>
<feature type="compositionally biased region" description="Polar residues" evidence="1">
    <location>
        <begin position="321"/>
        <end position="334"/>
    </location>
</feature>
<feature type="region of interest" description="Disordered" evidence="1">
    <location>
        <begin position="419"/>
        <end position="447"/>
    </location>
</feature>
<feature type="region of interest" description="Disordered" evidence="1">
    <location>
        <begin position="225"/>
        <end position="301"/>
    </location>
</feature>
<feature type="region of interest" description="Disordered" evidence="1">
    <location>
        <begin position="315"/>
        <end position="335"/>
    </location>
</feature>
<reference evidence="2" key="1">
    <citation type="journal article" date="2022" name="bioRxiv">
        <title>Sequencing and chromosome-scale assembly of the giantPleurodeles waltlgenome.</title>
        <authorList>
            <person name="Brown T."/>
            <person name="Elewa A."/>
            <person name="Iarovenko S."/>
            <person name="Subramanian E."/>
            <person name="Araus A.J."/>
            <person name="Petzold A."/>
            <person name="Susuki M."/>
            <person name="Suzuki K.-i.T."/>
            <person name="Hayashi T."/>
            <person name="Toyoda A."/>
            <person name="Oliveira C."/>
            <person name="Osipova E."/>
            <person name="Leigh N.D."/>
            <person name="Simon A."/>
            <person name="Yun M.H."/>
        </authorList>
    </citation>
    <scope>NUCLEOTIDE SEQUENCE</scope>
    <source>
        <strain evidence="2">20211129_DDA</strain>
        <tissue evidence="2">Liver</tissue>
    </source>
</reference>
<feature type="region of interest" description="Disordered" evidence="1">
    <location>
        <begin position="545"/>
        <end position="623"/>
    </location>
</feature>
<feature type="region of interest" description="Disordered" evidence="1">
    <location>
        <begin position="62"/>
        <end position="96"/>
    </location>
</feature>
<feature type="region of interest" description="Disordered" evidence="1">
    <location>
        <begin position="637"/>
        <end position="665"/>
    </location>
</feature>
<evidence type="ECO:0000256" key="1">
    <source>
        <dbReference type="SAM" id="MobiDB-lite"/>
    </source>
</evidence>
<organism evidence="2 3">
    <name type="scientific">Pleurodeles waltl</name>
    <name type="common">Iberian ribbed newt</name>
    <dbReference type="NCBI Taxonomy" id="8319"/>
    <lineage>
        <taxon>Eukaryota</taxon>
        <taxon>Metazoa</taxon>
        <taxon>Chordata</taxon>
        <taxon>Craniata</taxon>
        <taxon>Vertebrata</taxon>
        <taxon>Euteleostomi</taxon>
        <taxon>Amphibia</taxon>
        <taxon>Batrachia</taxon>
        <taxon>Caudata</taxon>
        <taxon>Salamandroidea</taxon>
        <taxon>Salamandridae</taxon>
        <taxon>Pleurodelinae</taxon>
        <taxon>Pleurodeles</taxon>
    </lineage>
</organism>
<feature type="compositionally biased region" description="Basic residues" evidence="1">
    <location>
        <begin position="260"/>
        <end position="272"/>
    </location>
</feature>
<feature type="region of interest" description="Disordered" evidence="1">
    <location>
        <begin position="679"/>
        <end position="796"/>
    </location>
</feature>
<feature type="compositionally biased region" description="Low complexity" evidence="1">
    <location>
        <begin position="719"/>
        <end position="730"/>
    </location>
</feature>
<feature type="region of interest" description="Disordered" evidence="1">
    <location>
        <begin position="463"/>
        <end position="515"/>
    </location>
</feature>
<accession>A0AAV7R4G8</accession>